<dbReference type="NCBIfam" id="TIGR04031">
    <property type="entry name" value="Htur_1727_fam"/>
    <property type="match status" value="1"/>
</dbReference>
<dbReference type="eggNOG" id="arCOG06266">
    <property type="taxonomic scope" value="Archaea"/>
</dbReference>
<dbReference type="RefSeq" id="WP_011322497.1">
    <property type="nucleotide sequence ID" value="NC_007426.1"/>
</dbReference>
<dbReference type="Pfam" id="PF06243">
    <property type="entry name" value="PaaB"/>
    <property type="match status" value="1"/>
</dbReference>
<dbReference type="Proteomes" id="UP000002698">
    <property type="component" value="Chromosome"/>
</dbReference>
<proteinExistence type="predicted"/>
<dbReference type="InterPro" id="IPR038693">
    <property type="entry name" value="PaaB_sf"/>
</dbReference>
<gene>
    <name evidence="2" type="ordered locus">NP_1544A</name>
</gene>
<dbReference type="AlphaFoldDB" id="A0A1U7EV20"/>
<dbReference type="InterPro" id="IPR023976">
    <property type="entry name" value="CHP04031_Htur1727"/>
</dbReference>
<dbReference type="KEGG" id="nph:NP_1544A"/>
<dbReference type="EnsemblBacteria" id="CAI48863">
    <property type="protein sequence ID" value="CAI48863"/>
    <property type="gene ID" value="NP_1544A"/>
</dbReference>
<reference evidence="2 3" key="1">
    <citation type="journal article" date="2005" name="Genome Res.">
        <title>Living with two extremes: conclusions from the genome sequence of Natronomonas pharaonis.</title>
        <authorList>
            <person name="Falb M."/>
            <person name="Pfeiffer F."/>
            <person name="Palm P."/>
            <person name="Rodewald K."/>
            <person name="Hickmann V."/>
            <person name="Tittor J."/>
            <person name="Oesterhelt D."/>
        </authorList>
    </citation>
    <scope>NUCLEOTIDE SEQUENCE [LARGE SCALE GENOMIC DNA]</scope>
    <source>
        <strain evidence="3">ATCC 35678 / DSM 2160 / CIP 103997 / JCM 8858 / NBRC 14720 / NCIMB 2260 / Gabara</strain>
    </source>
</reference>
<sequence length="102" mass="11404">MVERTERRRIDDGDRAPNGREWELFVRSDSEDPLRHVGSVRAPDADGAYELACRLFAWYAEDVWVCPSADVTRYTTTELTEDAPTVTPDAADGEPATGSESR</sequence>
<dbReference type="Gene3D" id="3.10.20.520">
    <property type="entry name" value="Phenylacetic acid degradation B"/>
    <property type="match status" value="1"/>
</dbReference>
<dbReference type="OrthoDB" id="168567at2157"/>
<name>A0A1U7EV20_NATPD</name>
<dbReference type="InterPro" id="IPR009359">
    <property type="entry name" value="PaaB"/>
</dbReference>
<dbReference type="EMBL" id="CR936257">
    <property type="protein sequence ID" value="CAI48863.1"/>
    <property type="molecule type" value="Genomic_DNA"/>
</dbReference>
<evidence type="ECO:0000313" key="3">
    <source>
        <dbReference type="Proteomes" id="UP000002698"/>
    </source>
</evidence>
<keyword evidence="3" id="KW-1185">Reference proteome</keyword>
<dbReference type="HOGENOM" id="CLU_163110_0_0_2"/>
<evidence type="ECO:0000313" key="2">
    <source>
        <dbReference type="EMBL" id="CAI48863.1"/>
    </source>
</evidence>
<evidence type="ECO:0000256" key="1">
    <source>
        <dbReference type="SAM" id="MobiDB-lite"/>
    </source>
</evidence>
<dbReference type="GeneID" id="3701176"/>
<accession>A0A1U7EV20</accession>
<protein>
    <submittedName>
        <fullName evidence="2">TIGR04031 family protein</fullName>
    </submittedName>
</protein>
<dbReference type="STRING" id="348780.NP_1544A"/>
<organism evidence="2 3">
    <name type="scientific">Natronomonas pharaonis (strain ATCC 35678 / DSM 2160 / CIP 103997 / JCM 8858 / NBRC 14720 / NCIMB 2260 / Gabara)</name>
    <name type="common">Halobacterium pharaonis</name>
    <dbReference type="NCBI Taxonomy" id="348780"/>
    <lineage>
        <taxon>Archaea</taxon>
        <taxon>Methanobacteriati</taxon>
        <taxon>Methanobacteriota</taxon>
        <taxon>Stenosarchaea group</taxon>
        <taxon>Halobacteria</taxon>
        <taxon>Halobacteriales</taxon>
        <taxon>Natronomonadaceae</taxon>
        <taxon>Natronomonas</taxon>
    </lineage>
</organism>
<feature type="region of interest" description="Disordered" evidence="1">
    <location>
        <begin position="78"/>
        <end position="102"/>
    </location>
</feature>